<evidence type="ECO:0000313" key="3">
    <source>
        <dbReference type="Proteomes" id="UP000631694"/>
    </source>
</evidence>
<dbReference type="RefSeq" id="WP_197310358.1">
    <property type="nucleotide sequence ID" value="NZ_JADZLT010000042.1"/>
</dbReference>
<organism evidence="2 3">
    <name type="scientific">Methylobrevis albus</name>
    <dbReference type="NCBI Taxonomy" id="2793297"/>
    <lineage>
        <taxon>Bacteria</taxon>
        <taxon>Pseudomonadati</taxon>
        <taxon>Pseudomonadota</taxon>
        <taxon>Alphaproteobacteria</taxon>
        <taxon>Hyphomicrobiales</taxon>
        <taxon>Pleomorphomonadaceae</taxon>
        <taxon>Methylobrevis</taxon>
    </lineage>
</organism>
<reference evidence="2" key="1">
    <citation type="submission" date="2020-12" db="EMBL/GenBank/DDBJ databases">
        <title>Methylobrevis albus sp. nov., isolated from fresh water lack sediment.</title>
        <authorList>
            <person name="Zou Q."/>
        </authorList>
    </citation>
    <scope>NUCLEOTIDE SEQUENCE</scope>
    <source>
        <strain evidence="2">L22</strain>
    </source>
</reference>
<feature type="transmembrane region" description="Helical" evidence="1">
    <location>
        <begin position="20"/>
        <end position="44"/>
    </location>
</feature>
<feature type="transmembrane region" description="Helical" evidence="1">
    <location>
        <begin position="89"/>
        <end position="107"/>
    </location>
</feature>
<evidence type="ECO:0000313" key="2">
    <source>
        <dbReference type="EMBL" id="MBH0237261.1"/>
    </source>
</evidence>
<evidence type="ECO:0000256" key="1">
    <source>
        <dbReference type="SAM" id="Phobius"/>
    </source>
</evidence>
<evidence type="ECO:0008006" key="4">
    <source>
        <dbReference type="Google" id="ProtNLM"/>
    </source>
</evidence>
<keyword evidence="1" id="KW-1133">Transmembrane helix</keyword>
<dbReference type="AlphaFoldDB" id="A0A931I1J0"/>
<protein>
    <recommendedName>
        <fullName evidence="4">Holin-X, holin superfamily III</fullName>
    </recommendedName>
</protein>
<keyword evidence="1" id="KW-0812">Transmembrane</keyword>
<feature type="transmembrane region" description="Helical" evidence="1">
    <location>
        <begin position="56"/>
        <end position="77"/>
    </location>
</feature>
<gene>
    <name evidence="2" type="ORF">I5731_05455</name>
</gene>
<sequence>MGAILRGLALASGGALIKRALVGVLFQIAAGFFVLLAFLFALLAGYQALIPEVGPVYAALIVAGGLLLVALLIRLSFAIYRWRQQRRSRAFAAMATPVAVAAAPAMATNMTKLPVLIAVGVLATGYILARRS</sequence>
<accession>A0A931I1J0</accession>
<keyword evidence="1" id="KW-0472">Membrane</keyword>
<dbReference type="Proteomes" id="UP000631694">
    <property type="component" value="Unassembled WGS sequence"/>
</dbReference>
<feature type="transmembrane region" description="Helical" evidence="1">
    <location>
        <begin position="113"/>
        <end position="129"/>
    </location>
</feature>
<comment type="caution">
    <text evidence="2">The sequence shown here is derived from an EMBL/GenBank/DDBJ whole genome shotgun (WGS) entry which is preliminary data.</text>
</comment>
<dbReference type="EMBL" id="JADZLT010000042">
    <property type="protein sequence ID" value="MBH0237261.1"/>
    <property type="molecule type" value="Genomic_DNA"/>
</dbReference>
<name>A0A931I1J0_9HYPH</name>
<proteinExistence type="predicted"/>
<keyword evidence="3" id="KW-1185">Reference proteome</keyword>